<keyword evidence="14" id="KW-0830">Ubiquinone</keyword>
<evidence type="ECO:0000256" key="6">
    <source>
        <dbReference type="ARBA" id="ARBA00022448"/>
    </source>
</evidence>
<feature type="transmembrane region" description="Helical" evidence="19">
    <location>
        <begin position="200"/>
        <end position="221"/>
    </location>
</feature>
<accession>A0A6M9AUJ7</accession>
<evidence type="ECO:0000256" key="13">
    <source>
        <dbReference type="ARBA" id="ARBA00023027"/>
    </source>
</evidence>
<evidence type="ECO:0000256" key="12">
    <source>
        <dbReference type="ARBA" id="ARBA00022989"/>
    </source>
</evidence>
<comment type="function">
    <text evidence="1">Core subunit of the mitochondrial membrane respiratory chain NADH dehydrogenase (Complex I) that is believed to belong to the minimal assembly required for catalysis. Complex I functions in the transfer of electrons from NADH to the respiratory chain. The immediate electron acceptor for the enzyme is believed to be ubiquinone.</text>
</comment>
<dbReference type="RefSeq" id="YP_009859726.1">
    <property type="nucleotide sequence ID" value="NC_048882.1"/>
</dbReference>
<feature type="transmembrane region" description="Helical" evidence="19">
    <location>
        <begin position="241"/>
        <end position="266"/>
    </location>
</feature>
<dbReference type="EMBL" id="MK051022">
    <property type="protein sequence ID" value="QKK69207.1"/>
    <property type="molecule type" value="Genomic_DNA"/>
</dbReference>
<evidence type="ECO:0000256" key="15">
    <source>
        <dbReference type="ARBA" id="ARBA00023128"/>
    </source>
</evidence>
<evidence type="ECO:0000256" key="14">
    <source>
        <dbReference type="ARBA" id="ARBA00023075"/>
    </source>
</evidence>
<dbReference type="GO" id="GO:0006120">
    <property type="term" value="P:mitochondrial electron transport, NADH to ubiquinone"/>
    <property type="evidence" value="ECO:0007669"/>
    <property type="project" value="TreeGrafter"/>
</dbReference>
<keyword evidence="7" id="KW-0679">Respiratory chain</keyword>
<dbReference type="CTD" id="4536"/>
<proteinExistence type="inferred from homology"/>
<protein>
    <recommendedName>
        <fullName evidence="5">NADH-ubiquinone oxidoreductase chain 2</fullName>
        <ecNumber evidence="4">7.1.1.2</ecNumber>
    </recommendedName>
    <alternativeName>
        <fullName evidence="17">NADH dehydrogenase subunit 2</fullName>
    </alternativeName>
</protein>
<evidence type="ECO:0000256" key="9">
    <source>
        <dbReference type="ARBA" id="ARBA00022792"/>
    </source>
</evidence>
<dbReference type="GO" id="GO:0005743">
    <property type="term" value="C:mitochondrial inner membrane"/>
    <property type="evidence" value="ECO:0007669"/>
    <property type="project" value="UniProtKB-SubCell"/>
</dbReference>
<dbReference type="AlphaFoldDB" id="A0A6M9AUJ7"/>
<keyword evidence="12 19" id="KW-1133">Transmembrane helix</keyword>
<keyword evidence="10" id="KW-1278">Translocase</keyword>
<feature type="transmembrane region" description="Helical" evidence="19">
    <location>
        <begin position="21"/>
        <end position="46"/>
    </location>
</feature>
<keyword evidence="16 19" id="KW-0472">Membrane</keyword>
<keyword evidence="15 20" id="KW-0496">Mitochondrion</keyword>
<dbReference type="PANTHER" id="PTHR46552">
    <property type="entry name" value="NADH-UBIQUINONE OXIDOREDUCTASE CHAIN 2"/>
    <property type="match status" value="1"/>
</dbReference>
<name>A0A6M9AUJ7_9HYME</name>
<dbReference type="GeneID" id="55631294"/>
<feature type="transmembrane region" description="Helical" evidence="19">
    <location>
        <begin position="94"/>
        <end position="113"/>
    </location>
</feature>
<keyword evidence="11" id="KW-0249">Electron transport</keyword>
<evidence type="ECO:0000256" key="1">
    <source>
        <dbReference type="ARBA" id="ARBA00003257"/>
    </source>
</evidence>
<dbReference type="PANTHER" id="PTHR46552:SF1">
    <property type="entry name" value="NADH-UBIQUINONE OXIDOREDUCTASE CHAIN 2"/>
    <property type="match status" value="1"/>
</dbReference>
<sequence length="341" mass="40482">MKKILKLNLNSSFNNKFMNNISILLMISSNILALTSSNLNFLWILLEINTMIFMFMLIQSNSSTSMIPSFFLIQSTSSIILIWSLNFNYNLENFLLWLYLALALKIGLFPFSWLPPFIYKNMNWLLIFLFSTSNKFISFLIIMNLPSNMNSFFMFMCFLTIIFSTIKSIFHNNFKILMAFSSINNSCWMIFSIIIDLKIFLIFFIFYSFFLFIICMMLNYLNSFNNISLKILSSSMNSNYFMFFFSFSLINLSMIPPMTSFSIKYFSTLYLIKENQMFFIWILLTFSTLSIILYLNILIKFLNLSLIKFNYMMNFSTLTYFSMIFLPSFLISSFLFMIFYP</sequence>
<dbReference type="EC" id="7.1.1.2" evidence="4"/>
<dbReference type="GO" id="GO:0008137">
    <property type="term" value="F:NADH dehydrogenase (ubiquinone) activity"/>
    <property type="evidence" value="ECO:0007669"/>
    <property type="project" value="UniProtKB-EC"/>
</dbReference>
<reference evidence="20" key="1">
    <citation type="submission" date="2018-10" db="EMBL/GenBank/DDBJ databases">
        <title>Mitochondrial genome of four interrelated genera and Comparative analysis in the family Vespidae (Hymenoptera: Vespidae).</title>
        <authorList>
            <person name="Zhang Q.-H."/>
            <person name="Li T.-J."/>
        </authorList>
    </citation>
    <scope>NUCLEOTIDE SEQUENCE</scope>
</reference>
<feature type="transmembrane region" description="Helical" evidence="19">
    <location>
        <begin position="319"/>
        <end position="340"/>
    </location>
</feature>
<dbReference type="InterPro" id="IPR050175">
    <property type="entry name" value="Complex_I_Subunit_2"/>
</dbReference>
<evidence type="ECO:0000256" key="2">
    <source>
        <dbReference type="ARBA" id="ARBA00004448"/>
    </source>
</evidence>
<evidence type="ECO:0000256" key="10">
    <source>
        <dbReference type="ARBA" id="ARBA00022967"/>
    </source>
</evidence>
<feature type="transmembrane region" description="Helical" evidence="19">
    <location>
        <begin position="152"/>
        <end position="170"/>
    </location>
</feature>
<keyword evidence="9" id="KW-0999">Mitochondrion inner membrane</keyword>
<evidence type="ECO:0000256" key="18">
    <source>
        <dbReference type="ARBA" id="ARBA00049551"/>
    </source>
</evidence>
<keyword evidence="13" id="KW-0520">NAD</keyword>
<evidence type="ECO:0000256" key="5">
    <source>
        <dbReference type="ARBA" id="ARBA00021008"/>
    </source>
</evidence>
<evidence type="ECO:0000256" key="17">
    <source>
        <dbReference type="ARBA" id="ARBA00031028"/>
    </source>
</evidence>
<evidence type="ECO:0000256" key="3">
    <source>
        <dbReference type="ARBA" id="ARBA00007012"/>
    </source>
</evidence>
<comment type="catalytic activity">
    <reaction evidence="18">
        <text>a ubiquinone + NADH + 5 H(+)(in) = a ubiquinol + NAD(+) + 4 H(+)(out)</text>
        <dbReference type="Rhea" id="RHEA:29091"/>
        <dbReference type="Rhea" id="RHEA-COMP:9565"/>
        <dbReference type="Rhea" id="RHEA-COMP:9566"/>
        <dbReference type="ChEBI" id="CHEBI:15378"/>
        <dbReference type="ChEBI" id="CHEBI:16389"/>
        <dbReference type="ChEBI" id="CHEBI:17976"/>
        <dbReference type="ChEBI" id="CHEBI:57540"/>
        <dbReference type="ChEBI" id="CHEBI:57945"/>
        <dbReference type="EC" id="7.1.1.2"/>
    </reaction>
</comment>
<evidence type="ECO:0000313" key="20">
    <source>
        <dbReference type="EMBL" id="QKK69207.1"/>
    </source>
</evidence>
<evidence type="ECO:0000256" key="4">
    <source>
        <dbReference type="ARBA" id="ARBA00012944"/>
    </source>
</evidence>
<feature type="transmembrane region" description="Helical" evidence="19">
    <location>
        <begin position="66"/>
        <end position="87"/>
    </location>
</feature>
<geneLocation type="mitochondrion" evidence="20"/>
<keyword evidence="6" id="KW-0813">Transport</keyword>
<gene>
    <name evidence="20" type="primary">ND2</name>
</gene>
<organism evidence="20">
    <name type="scientific">Allorhynchium sp. YN</name>
    <dbReference type="NCBI Taxonomy" id="2742724"/>
    <lineage>
        <taxon>Eukaryota</taxon>
        <taxon>Metazoa</taxon>
        <taxon>Ecdysozoa</taxon>
        <taxon>Arthropoda</taxon>
        <taxon>Hexapoda</taxon>
        <taxon>Insecta</taxon>
        <taxon>Pterygota</taxon>
        <taxon>Neoptera</taxon>
        <taxon>Endopterygota</taxon>
        <taxon>Hymenoptera</taxon>
        <taxon>Apocrita</taxon>
        <taxon>Aculeata</taxon>
        <taxon>Vespoidea</taxon>
        <taxon>Vespidae</taxon>
        <taxon>Vespidae incertae sedis</taxon>
        <taxon>Allorhynchium</taxon>
    </lineage>
</organism>
<comment type="similarity">
    <text evidence="3">Belongs to the complex I subunit 2 family.</text>
</comment>
<comment type="subcellular location">
    <subcellularLocation>
        <location evidence="2">Mitochondrion inner membrane</location>
        <topology evidence="2">Multi-pass membrane protein</topology>
    </subcellularLocation>
</comment>
<feature type="transmembrane region" description="Helical" evidence="19">
    <location>
        <begin position="125"/>
        <end position="145"/>
    </location>
</feature>
<evidence type="ECO:0000256" key="11">
    <source>
        <dbReference type="ARBA" id="ARBA00022982"/>
    </source>
</evidence>
<evidence type="ECO:0000256" key="8">
    <source>
        <dbReference type="ARBA" id="ARBA00022692"/>
    </source>
</evidence>
<keyword evidence="8 19" id="KW-0812">Transmembrane</keyword>
<evidence type="ECO:0000256" key="16">
    <source>
        <dbReference type="ARBA" id="ARBA00023136"/>
    </source>
</evidence>
<evidence type="ECO:0000256" key="7">
    <source>
        <dbReference type="ARBA" id="ARBA00022660"/>
    </source>
</evidence>
<evidence type="ECO:0000256" key="19">
    <source>
        <dbReference type="SAM" id="Phobius"/>
    </source>
</evidence>
<feature type="transmembrane region" description="Helical" evidence="19">
    <location>
        <begin position="278"/>
        <end position="299"/>
    </location>
</feature>